<organism evidence="4 5">
    <name type="scientific">Streptococcus phocae</name>
    <dbReference type="NCBI Taxonomy" id="119224"/>
    <lineage>
        <taxon>Bacteria</taxon>
        <taxon>Bacillati</taxon>
        <taxon>Bacillota</taxon>
        <taxon>Bacilli</taxon>
        <taxon>Lactobacillales</taxon>
        <taxon>Streptococcaceae</taxon>
        <taxon>Streptococcus</taxon>
    </lineage>
</organism>
<proteinExistence type="inferred from homology"/>
<dbReference type="EMBL" id="LHQM01000006">
    <property type="protein sequence ID" value="KPJ22973.1"/>
    <property type="molecule type" value="Genomic_DNA"/>
</dbReference>
<dbReference type="PANTHER" id="PTHR10655">
    <property type="entry name" value="LYSOPHOSPHOLIPASE-RELATED"/>
    <property type="match status" value="1"/>
</dbReference>
<gene>
    <name evidence="4" type="ORF">AKK44_01595</name>
</gene>
<dbReference type="RefSeq" id="WP_054278222.1">
    <property type="nucleotide sequence ID" value="NZ_LHQM01000006.1"/>
</dbReference>
<dbReference type="Pfam" id="PF02230">
    <property type="entry name" value="Abhydrolase_2"/>
    <property type="match status" value="1"/>
</dbReference>
<dbReference type="InterPro" id="IPR003140">
    <property type="entry name" value="PLipase/COase/thioEstase"/>
</dbReference>
<dbReference type="PANTHER" id="PTHR10655:SF17">
    <property type="entry name" value="LYSOPHOSPHOLIPASE-LIKE PROTEIN 1"/>
    <property type="match status" value="1"/>
</dbReference>
<protein>
    <submittedName>
        <fullName evidence="4">Carboxylesterase</fullName>
    </submittedName>
</protein>
<comment type="caution">
    <text evidence="4">The sequence shown here is derived from an EMBL/GenBank/DDBJ whole genome shotgun (WGS) entry which is preliminary data.</text>
</comment>
<dbReference type="GO" id="GO:0016787">
    <property type="term" value="F:hydrolase activity"/>
    <property type="evidence" value="ECO:0007669"/>
    <property type="project" value="UniProtKB-KW"/>
</dbReference>
<dbReference type="AlphaFoldDB" id="A0A0P6S6Y2"/>
<evidence type="ECO:0000256" key="1">
    <source>
        <dbReference type="ARBA" id="ARBA00006499"/>
    </source>
</evidence>
<dbReference type="InterPro" id="IPR029058">
    <property type="entry name" value="AB_hydrolase_fold"/>
</dbReference>
<keyword evidence="2" id="KW-0378">Hydrolase</keyword>
<feature type="domain" description="Phospholipase/carboxylesterase/thioesterase" evidence="3">
    <location>
        <begin position="3"/>
        <end position="198"/>
    </location>
</feature>
<dbReference type="Gene3D" id="3.40.50.1820">
    <property type="entry name" value="alpha/beta hydrolase"/>
    <property type="match status" value="1"/>
</dbReference>
<evidence type="ECO:0000256" key="2">
    <source>
        <dbReference type="ARBA" id="ARBA00022801"/>
    </source>
</evidence>
<dbReference type="SUPFAM" id="SSF53474">
    <property type="entry name" value="alpha/beta-Hydrolases"/>
    <property type="match status" value="1"/>
</dbReference>
<accession>A0A0P6S6Y2</accession>
<keyword evidence="5" id="KW-1185">Reference proteome</keyword>
<dbReference type="Proteomes" id="UP000049578">
    <property type="component" value="Unassembled WGS sequence"/>
</dbReference>
<evidence type="ECO:0000313" key="4">
    <source>
        <dbReference type="EMBL" id="KPJ22973.1"/>
    </source>
</evidence>
<reference evidence="4 5" key="1">
    <citation type="submission" date="2015-08" db="EMBL/GenBank/DDBJ databases">
        <title>Genome sequence of Streptococcus phocae subsp. phocae ATCC 51973T isolated from liver specimen obtained from seal.</title>
        <authorList>
            <person name="Avendano-Herrera R."/>
        </authorList>
    </citation>
    <scope>NUCLEOTIDE SEQUENCE [LARGE SCALE GENOMIC DNA]</scope>
    <source>
        <strain evidence="4 5">ATCC 51973</strain>
    </source>
</reference>
<dbReference type="STRING" id="119224.AKK44_01595"/>
<comment type="similarity">
    <text evidence="1">Belongs to the AB hydrolase superfamily. AB hydrolase 2 family.</text>
</comment>
<sequence>MEHIFQQGQANGPTLILLHGTGGNEESLLSVAEFLNPTANLLSLRGSVNENGALRFFKRHAEGQFDVADLEKRGQELLAFLKEAAKTYHFDLAEAVLVGFSNGANIAINILLADNSPLKKGILFAPMYPVDTSHLTQEKPDTKVFLSMGTNDPIVPITDCHEVIDLFEQRNANVQQFWVNSHEIRLDNLQAAKHWLDQH</sequence>
<evidence type="ECO:0000259" key="3">
    <source>
        <dbReference type="Pfam" id="PF02230"/>
    </source>
</evidence>
<dbReference type="PATRIC" id="fig|119224.3.peg.1488"/>
<name>A0A0P6S6Y2_9STRE</name>
<dbReference type="InterPro" id="IPR050565">
    <property type="entry name" value="LYPA1-2/EST-like"/>
</dbReference>
<evidence type="ECO:0000313" key="5">
    <source>
        <dbReference type="Proteomes" id="UP000049578"/>
    </source>
</evidence>